<dbReference type="GO" id="GO:0016020">
    <property type="term" value="C:membrane"/>
    <property type="evidence" value="ECO:0007669"/>
    <property type="project" value="TreeGrafter"/>
</dbReference>
<dbReference type="Gene3D" id="2.120.10.10">
    <property type="match status" value="1"/>
</dbReference>
<dbReference type="EMBL" id="JNHN01000166">
    <property type="protein sequence ID" value="KDS51755.1"/>
    <property type="molecule type" value="Genomic_DNA"/>
</dbReference>
<proteinExistence type="inferred from homology"/>
<accession>A0A078S6N6</accession>
<dbReference type="InterPro" id="IPR011040">
    <property type="entry name" value="Sialidase"/>
</dbReference>
<protein>
    <recommendedName>
        <fullName evidence="3">exo-alpha-sialidase</fullName>
        <ecNumber evidence="3">3.2.1.18</ecNumber>
    </recommendedName>
</protein>
<dbReference type="PANTHER" id="PTHR10628">
    <property type="entry name" value="SIALIDASE"/>
    <property type="match status" value="1"/>
</dbReference>
<dbReference type="RefSeq" id="WP_005823642.1">
    <property type="nucleotide sequence ID" value="NZ_JNHN01000081.1"/>
</dbReference>
<reference evidence="7 8" key="1">
    <citation type="submission" date="2014-04" db="EMBL/GenBank/DDBJ databases">
        <authorList>
            <person name="Sears C."/>
            <person name="Carroll K."/>
            <person name="Sack B.R."/>
            <person name="Qadri F."/>
            <person name="Myers L.L."/>
            <person name="Chung G.-T."/>
            <person name="Escheverria P."/>
            <person name="Fraser C.M."/>
            <person name="Sadzewicz L."/>
            <person name="Shefchek K.A."/>
            <person name="Tallon L."/>
            <person name="Das S.P."/>
            <person name="Daugherty S."/>
            <person name="Mongodin E.F."/>
        </authorList>
    </citation>
    <scope>NUCLEOTIDE SEQUENCE [LARGE SCALE GENOMIC DNA]</scope>
    <source>
        <strain evidence="7 8">3978 T3 ii</strain>
    </source>
</reference>
<evidence type="ECO:0000313" key="7">
    <source>
        <dbReference type="EMBL" id="KDS57373.1"/>
    </source>
</evidence>
<dbReference type="EMBL" id="JNHN01000081">
    <property type="protein sequence ID" value="KDS57373.1"/>
    <property type="molecule type" value="Genomic_DNA"/>
</dbReference>
<dbReference type="PANTHER" id="PTHR10628:SF30">
    <property type="entry name" value="EXO-ALPHA-SIALIDASE"/>
    <property type="match status" value="1"/>
</dbReference>
<gene>
    <name evidence="6" type="ORF">M094_0311</name>
    <name evidence="7" type="ORF">M094_3801</name>
</gene>
<evidence type="ECO:0000256" key="3">
    <source>
        <dbReference type="ARBA" id="ARBA00012733"/>
    </source>
</evidence>
<dbReference type="InterPro" id="IPR026856">
    <property type="entry name" value="Sialidase_fam"/>
</dbReference>
<keyword evidence="4" id="KW-0732">Signal</keyword>
<dbReference type="EC" id="3.2.1.18" evidence="3"/>
<dbReference type="GO" id="GO:0004308">
    <property type="term" value="F:exo-alpha-sialidase activity"/>
    <property type="evidence" value="ECO:0007669"/>
    <property type="project" value="UniProtKB-EC"/>
</dbReference>
<evidence type="ECO:0000256" key="2">
    <source>
        <dbReference type="ARBA" id="ARBA00009348"/>
    </source>
</evidence>
<dbReference type="Proteomes" id="UP000028013">
    <property type="component" value="Unassembled WGS sequence"/>
</dbReference>
<dbReference type="GeneID" id="99751111"/>
<evidence type="ECO:0000256" key="4">
    <source>
        <dbReference type="SAM" id="SignalP"/>
    </source>
</evidence>
<comment type="catalytic activity">
    <reaction evidence="1">
        <text>Hydrolysis of alpha-(2-&gt;3)-, alpha-(2-&gt;6)-, alpha-(2-&gt;8)- glycosidic linkages of terminal sialic acid residues in oligosaccharides, glycoproteins, glycolipids, colominic acid and synthetic substrates.</text>
        <dbReference type="EC" id="3.2.1.18"/>
    </reaction>
</comment>
<dbReference type="SUPFAM" id="SSF50939">
    <property type="entry name" value="Sialidases"/>
    <property type="match status" value="1"/>
</dbReference>
<feature type="signal peptide" evidence="4">
    <location>
        <begin position="1"/>
        <end position="23"/>
    </location>
</feature>
<dbReference type="InterPro" id="IPR036278">
    <property type="entry name" value="Sialidase_sf"/>
</dbReference>
<evidence type="ECO:0000313" key="6">
    <source>
        <dbReference type="EMBL" id="KDS51755.1"/>
    </source>
</evidence>
<dbReference type="AlphaFoldDB" id="A0A078S6N6"/>
<dbReference type="Pfam" id="PF13088">
    <property type="entry name" value="BNR_2"/>
    <property type="match status" value="1"/>
</dbReference>
<organism evidence="7 8">
    <name type="scientific">Bacteroides uniformis str. 3978 T3 ii</name>
    <dbReference type="NCBI Taxonomy" id="1339349"/>
    <lineage>
        <taxon>Bacteria</taxon>
        <taxon>Pseudomonadati</taxon>
        <taxon>Bacteroidota</taxon>
        <taxon>Bacteroidia</taxon>
        <taxon>Bacteroidales</taxon>
        <taxon>Bacteroidaceae</taxon>
        <taxon>Bacteroides</taxon>
    </lineage>
</organism>
<name>A0A078S6N6_BACUN</name>
<dbReference type="PATRIC" id="fig|1339349.3.peg.1570"/>
<dbReference type="GO" id="GO:0005737">
    <property type="term" value="C:cytoplasm"/>
    <property type="evidence" value="ECO:0007669"/>
    <property type="project" value="TreeGrafter"/>
</dbReference>
<dbReference type="GO" id="GO:0006689">
    <property type="term" value="P:ganglioside catabolic process"/>
    <property type="evidence" value="ECO:0007669"/>
    <property type="project" value="TreeGrafter"/>
</dbReference>
<comment type="caution">
    <text evidence="7">The sequence shown here is derived from an EMBL/GenBank/DDBJ whole genome shotgun (WGS) entry which is preliminary data.</text>
</comment>
<evidence type="ECO:0000259" key="5">
    <source>
        <dbReference type="Pfam" id="PF13088"/>
    </source>
</evidence>
<dbReference type="CDD" id="cd15482">
    <property type="entry name" value="Sialidase_non-viral"/>
    <property type="match status" value="1"/>
</dbReference>
<comment type="similarity">
    <text evidence="2">Belongs to the glycosyl hydrolase 33 family.</text>
</comment>
<evidence type="ECO:0000313" key="8">
    <source>
        <dbReference type="Proteomes" id="UP000028013"/>
    </source>
</evidence>
<sequence>MKKSIFLFYCLLVHLCSATTLFAQQNDVLIPGVKKIKDVIIYKDTMFYSAFPSAVKLSNGEILVSFRRAPDRKVFKEKKNNHLDPNSYLVVVRSKDGEHWTKEPELLYAHPFGGSQDPCLLKLKDGTLLCASYLWTFIRPDGLAVLKKPFVQNTDAVFAGGYLLRSYDDGRTWNDLIIPCSVPSEINYSGLGGKLPAYNRGALYEGKDGRIFWAVVASDTEALRNTSVYLLISKDKGKTWEYGTKIAKDKKVSFNETSMYETPNGDLIAFMRSEAFGDQACIARSIDGGKTFGEWKSMGFKGHPLQAMRLPDNRVLLTYGYRHEPCGVRARILNAECTDFATAPEIIIRDDADDGDVGYTWAVQLDEKRVLVVYYINFDRAKGTRHIQGSILEIEPQG</sequence>
<dbReference type="GO" id="GO:0009313">
    <property type="term" value="P:oligosaccharide catabolic process"/>
    <property type="evidence" value="ECO:0007669"/>
    <property type="project" value="TreeGrafter"/>
</dbReference>
<evidence type="ECO:0000256" key="1">
    <source>
        <dbReference type="ARBA" id="ARBA00000427"/>
    </source>
</evidence>
<feature type="domain" description="Sialidase" evidence="5">
    <location>
        <begin position="162"/>
        <end position="320"/>
    </location>
</feature>
<feature type="chain" id="PRO_5007378102" description="exo-alpha-sialidase" evidence="4">
    <location>
        <begin position="24"/>
        <end position="398"/>
    </location>
</feature>